<accession>A0A543KRL5</accession>
<keyword evidence="1" id="KW-0812">Transmembrane</keyword>
<dbReference type="InterPro" id="IPR019635">
    <property type="entry name" value="DUF2500"/>
</dbReference>
<gene>
    <name evidence="2" type="ORF">FB476_2642</name>
</gene>
<keyword evidence="1" id="KW-0472">Membrane</keyword>
<sequence length="181" mass="19139">MSLTAPTSRWSQDGPDLPDDVFLEDLPAGGVLDPGSPFGSGTASTGDGLFAVAPLFLGVVVLVVVVMVVVRLAQGARTIAENSAQPERTVSARVIGKRTQVEGGGNDTPVRSLYFVTFQLPDGERVELKVPARLHGQVAEGDEGRLTHQGTWFRGFERRRVIPVDGTWEAPGGPSLTPPPG</sequence>
<keyword evidence="3" id="KW-1185">Reference proteome</keyword>
<dbReference type="Proteomes" id="UP000315133">
    <property type="component" value="Unassembled WGS sequence"/>
</dbReference>
<reference evidence="2 3" key="1">
    <citation type="submission" date="2019-06" db="EMBL/GenBank/DDBJ databases">
        <title>Sequencing the genomes of 1000 actinobacteria strains.</title>
        <authorList>
            <person name="Klenk H.-P."/>
        </authorList>
    </citation>
    <scope>NUCLEOTIDE SEQUENCE [LARGE SCALE GENOMIC DNA]</scope>
    <source>
        <strain evidence="2 3">DSM 12362</strain>
    </source>
</reference>
<name>A0A543KRL5_9MICO</name>
<dbReference type="Pfam" id="PF10694">
    <property type="entry name" value="DUF2500"/>
    <property type="match status" value="1"/>
</dbReference>
<organism evidence="2 3">
    <name type="scientific">Ornithinimicrobium humiphilum</name>
    <dbReference type="NCBI Taxonomy" id="125288"/>
    <lineage>
        <taxon>Bacteria</taxon>
        <taxon>Bacillati</taxon>
        <taxon>Actinomycetota</taxon>
        <taxon>Actinomycetes</taxon>
        <taxon>Micrococcales</taxon>
        <taxon>Ornithinimicrobiaceae</taxon>
        <taxon>Ornithinimicrobium</taxon>
    </lineage>
</organism>
<evidence type="ECO:0000256" key="1">
    <source>
        <dbReference type="SAM" id="Phobius"/>
    </source>
</evidence>
<comment type="caution">
    <text evidence="2">The sequence shown here is derived from an EMBL/GenBank/DDBJ whole genome shotgun (WGS) entry which is preliminary data.</text>
</comment>
<proteinExistence type="predicted"/>
<dbReference type="AlphaFoldDB" id="A0A543KRL5"/>
<evidence type="ECO:0000313" key="2">
    <source>
        <dbReference type="EMBL" id="TQM97718.1"/>
    </source>
</evidence>
<dbReference type="RefSeq" id="WP_141819498.1">
    <property type="nucleotide sequence ID" value="NZ_BAAAIL010000001.1"/>
</dbReference>
<feature type="transmembrane region" description="Helical" evidence="1">
    <location>
        <begin position="48"/>
        <end position="70"/>
    </location>
</feature>
<dbReference type="EMBL" id="VFPU01000001">
    <property type="protein sequence ID" value="TQM97718.1"/>
    <property type="molecule type" value="Genomic_DNA"/>
</dbReference>
<dbReference type="OrthoDB" id="282886at2"/>
<dbReference type="Gene3D" id="2.40.50.660">
    <property type="match status" value="1"/>
</dbReference>
<keyword evidence="1" id="KW-1133">Transmembrane helix</keyword>
<evidence type="ECO:0000313" key="3">
    <source>
        <dbReference type="Proteomes" id="UP000315133"/>
    </source>
</evidence>
<protein>
    <submittedName>
        <fullName evidence="2">Uncharacterized protein DUF2500</fullName>
    </submittedName>
</protein>